<dbReference type="EMBL" id="QAPF01000043">
    <property type="protein sequence ID" value="TEA19674.1"/>
    <property type="molecule type" value="Genomic_DNA"/>
</dbReference>
<evidence type="ECO:0000313" key="2">
    <source>
        <dbReference type="EMBL" id="TEA19674.1"/>
    </source>
</evidence>
<reference evidence="2 3" key="1">
    <citation type="submission" date="2018-11" db="EMBL/GenBank/DDBJ databases">
        <title>Genome sequence and assembly of Colletotrichum sidae.</title>
        <authorList>
            <person name="Gan P."/>
            <person name="Shirasu K."/>
        </authorList>
    </citation>
    <scope>NUCLEOTIDE SEQUENCE [LARGE SCALE GENOMIC DNA]</scope>
    <source>
        <strain evidence="2 3">CBS 518.97</strain>
    </source>
</reference>
<dbReference type="Proteomes" id="UP000295604">
    <property type="component" value="Unassembled WGS sequence"/>
</dbReference>
<protein>
    <submittedName>
        <fullName evidence="2">Uncharacterized protein</fullName>
    </submittedName>
</protein>
<evidence type="ECO:0000256" key="1">
    <source>
        <dbReference type="SAM" id="SignalP"/>
    </source>
</evidence>
<organism evidence="2 3">
    <name type="scientific">Colletotrichum sidae</name>
    <dbReference type="NCBI Taxonomy" id="1347389"/>
    <lineage>
        <taxon>Eukaryota</taxon>
        <taxon>Fungi</taxon>
        <taxon>Dikarya</taxon>
        <taxon>Ascomycota</taxon>
        <taxon>Pezizomycotina</taxon>
        <taxon>Sordariomycetes</taxon>
        <taxon>Hypocreomycetidae</taxon>
        <taxon>Glomerellales</taxon>
        <taxon>Glomerellaceae</taxon>
        <taxon>Colletotrichum</taxon>
        <taxon>Colletotrichum orbiculare species complex</taxon>
    </lineage>
</organism>
<sequence length="177" mass="17702">MKFSLSLCLFALASLGVTEDIDEHDVPQACLSDCRSLLDLSAKCENQTDGDSAFNRCVCNDGGATSSFNKCAVCAKQNGFTSTDDNDVASLMQDCGLNFDAASATPNTTASVVTSTLTSVSGSDTLVQTMTATQSAGTSETSGSASGSTSTAAAAAHATAAAGVVLAGFALGLPVFV</sequence>
<keyword evidence="3" id="KW-1185">Reference proteome</keyword>
<dbReference type="AlphaFoldDB" id="A0A4R8TMI6"/>
<feature type="signal peptide" evidence="1">
    <location>
        <begin position="1"/>
        <end position="18"/>
    </location>
</feature>
<feature type="chain" id="PRO_5020278072" evidence="1">
    <location>
        <begin position="19"/>
        <end position="177"/>
    </location>
</feature>
<proteinExistence type="predicted"/>
<evidence type="ECO:0000313" key="3">
    <source>
        <dbReference type="Proteomes" id="UP000295604"/>
    </source>
</evidence>
<gene>
    <name evidence="2" type="ORF">C8034_v009030</name>
</gene>
<accession>A0A4R8TMI6</accession>
<keyword evidence="1" id="KW-0732">Signal</keyword>
<name>A0A4R8TMI6_9PEZI</name>
<comment type="caution">
    <text evidence="2">The sequence shown here is derived from an EMBL/GenBank/DDBJ whole genome shotgun (WGS) entry which is preliminary data.</text>
</comment>